<dbReference type="GeneID" id="102802722"/>
<gene>
    <name evidence="13" type="primary">LOC102802722</name>
</gene>
<dbReference type="InterPro" id="IPR018247">
    <property type="entry name" value="EF_Hand_1_Ca_BS"/>
</dbReference>
<dbReference type="InterPro" id="IPR044862">
    <property type="entry name" value="Pro_4_hyd_alph_FE2OG_OXY"/>
</dbReference>
<evidence type="ECO:0000259" key="11">
    <source>
        <dbReference type="PROSITE" id="PS51471"/>
    </source>
</evidence>
<evidence type="ECO:0000256" key="8">
    <source>
        <dbReference type="SAM" id="MobiDB-lite"/>
    </source>
</evidence>
<evidence type="ECO:0000256" key="7">
    <source>
        <dbReference type="ARBA" id="ARBA00023004"/>
    </source>
</evidence>
<protein>
    <submittedName>
        <fullName evidence="13">Transmembrane prolyl 4-hydroxylase-like</fullName>
    </submittedName>
</protein>
<comment type="cofactor">
    <cofactor evidence="1">
        <name>L-ascorbate</name>
        <dbReference type="ChEBI" id="CHEBI:38290"/>
    </cofactor>
</comment>
<organism evidence="12 13">
    <name type="scientific">Saccoglossus kowalevskii</name>
    <name type="common">Acorn worm</name>
    <dbReference type="NCBI Taxonomy" id="10224"/>
    <lineage>
        <taxon>Eukaryota</taxon>
        <taxon>Metazoa</taxon>
        <taxon>Hemichordata</taxon>
        <taxon>Enteropneusta</taxon>
        <taxon>Harrimaniidae</taxon>
        <taxon>Saccoglossus</taxon>
    </lineage>
</organism>
<evidence type="ECO:0000256" key="6">
    <source>
        <dbReference type="ARBA" id="ARBA00023002"/>
    </source>
</evidence>
<dbReference type="PROSITE" id="PS51471">
    <property type="entry name" value="FE2OG_OXY"/>
    <property type="match status" value="1"/>
</dbReference>
<feature type="signal peptide" evidence="9">
    <location>
        <begin position="1"/>
        <end position="27"/>
    </location>
</feature>
<dbReference type="SMART" id="SM00702">
    <property type="entry name" value="P4Hc"/>
    <property type="match status" value="1"/>
</dbReference>
<evidence type="ECO:0000256" key="1">
    <source>
        <dbReference type="ARBA" id="ARBA00001961"/>
    </source>
</evidence>
<evidence type="ECO:0000313" key="13">
    <source>
        <dbReference type="RefSeq" id="XP_006822380.1"/>
    </source>
</evidence>
<dbReference type="PROSITE" id="PS00018">
    <property type="entry name" value="EF_HAND_1"/>
    <property type="match status" value="2"/>
</dbReference>
<feature type="chain" id="PRO_5045905191" evidence="9">
    <location>
        <begin position="28"/>
        <end position="492"/>
    </location>
</feature>
<keyword evidence="7" id="KW-0408">Iron</keyword>
<proteinExistence type="predicted"/>
<keyword evidence="3" id="KW-0106">Calcium</keyword>
<name>A0ABM0MQT9_SACKO</name>
<evidence type="ECO:0000256" key="5">
    <source>
        <dbReference type="ARBA" id="ARBA00022964"/>
    </source>
</evidence>
<dbReference type="PANTHER" id="PTHR10869">
    <property type="entry name" value="PROLYL 4-HYDROXYLASE ALPHA SUBUNIT"/>
    <property type="match status" value="1"/>
</dbReference>
<dbReference type="InterPro" id="IPR011992">
    <property type="entry name" value="EF-hand-dom_pair"/>
</dbReference>
<dbReference type="InterPro" id="IPR002048">
    <property type="entry name" value="EF_hand_dom"/>
</dbReference>
<dbReference type="SUPFAM" id="SSF47473">
    <property type="entry name" value="EF-hand"/>
    <property type="match status" value="1"/>
</dbReference>
<dbReference type="InterPro" id="IPR006620">
    <property type="entry name" value="Pro_4_hyd_alph"/>
</dbReference>
<keyword evidence="12" id="KW-1185">Reference proteome</keyword>
<dbReference type="InterPro" id="IPR005123">
    <property type="entry name" value="Oxoglu/Fe-dep_dioxygenase_dom"/>
</dbReference>
<dbReference type="PANTHER" id="PTHR10869:SF246">
    <property type="entry name" value="TRANSMEMBRANE PROLYL 4-HYDROXYLASE"/>
    <property type="match status" value="1"/>
</dbReference>
<dbReference type="PROSITE" id="PS50222">
    <property type="entry name" value="EF_HAND_2"/>
    <property type="match status" value="1"/>
</dbReference>
<dbReference type="Gene3D" id="2.60.120.620">
    <property type="entry name" value="q2cbj1_9rhob like domain"/>
    <property type="match status" value="1"/>
</dbReference>
<keyword evidence="9" id="KW-0732">Signal</keyword>
<dbReference type="Pfam" id="PF13640">
    <property type="entry name" value="2OG-FeII_Oxy_3"/>
    <property type="match status" value="1"/>
</dbReference>
<keyword evidence="4" id="KW-0847">Vitamin C</keyword>
<dbReference type="RefSeq" id="XP_006822380.1">
    <property type="nucleotide sequence ID" value="XM_006822317.1"/>
</dbReference>
<feature type="compositionally biased region" description="Basic and acidic residues" evidence="8">
    <location>
        <begin position="453"/>
        <end position="463"/>
    </location>
</feature>
<keyword evidence="6" id="KW-0560">Oxidoreductase</keyword>
<dbReference type="Proteomes" id="UP000694865">
    <property type="component" value="Unplaced"/>
</dbReference>
<dbReference type="Gene3D" id="1.10.238.10">
    <property type="entry name" value="EF-hand"/>
    <property type="match status" value="1"/>
</dbReference>
<dbReference type="InterPro" id="IPR045054">
    <property type="entry name" value="P4HA-like"/>
</dbReference>
<evidence type="ECO:0000256" key="2">
    <source>
        <dbReference type="ARBA" id="ARBA00022723"/>
    </source>
</evidence>
<evidence type="ECO:0000259" key="10">
    <source>
        <dbReference type="PROSITE" id="PS50222"/>
    </source>
</evidence>
<keyword evidence="5" id="KW-0223">Dioxygenase</keyword>
<evidence type="ECO:0000256" key="4">
    <source>
        <dbReference type="ARBA" id="ARBA00022896"/>
    </source>
</evidence>
<reference evidence="13" key="1">
    <citation type="submission" date="2025-08" db="UniProtKB">
        <authorList>
            <consortium name="RefSeq"/>
        </authorList>
    </citation>
    <scope>IDENTIFICATION</scope>
    <source>
        <tissue evidence="13">Testes</tissue>
    </source>
</reference>
<accession>A0ABM0MQT9</accession>
<feature type="domain" description="EF-hand" evidence="10">
    <location>
        <begin position="147"/>
        <end position="182"/>
    </location>
</feature>
<sequence length="492" mass="56430">MFFSKTFGRFEFSVVFVICAMLPLPWAISVEGASVQNVQKEEDGQTRQCEQESCEQLELQAIENEYLDNLPLKQLDGIKIGHERKLELAPGQFYTVRTLSLRPLLFEIPNFLTDEECEHIIQLAEEKELTNSTTLEDMEEYDEEPEEVDMNMEDLFEGLDENKDGFLDVDEIVNSLEVAHGGFFSENDIKDMYKDLNMDPDGDDLLNVGEFVSVNESLIRDWLDERTERGGANKVRHSKQTWLQQSSTNDSVLNILREKVINLTGLPKNVIENSEQLQVVYYELGGHYHAHYDSEDVIKHENATCGQMAFNFSDNDEMTYRLCRFMTILYYLNDVEEGGETAFPIADNETFTTETLRAAGNKLYDLSNHCKDSNIVVKPEKGKAVMWYNHIIDEETGWMGDMDNFTLHGGCDVHTGRKWIANNWINVADTPQEQAAFDKYIVEVFRNETAQKLEEEKKKKSADEPVSIDAPPLNINDAFPGKDIQIDNKEEL</sequence>
<keyword evidence="2" id="KW-0479">Metal-binding</keyword>
<evidence type="ECO:0000256" key="3">
    <source>
        <dbReference type="ARBA" id="ARBA00022837"/>
    </source>
</evidence>
<feature type="domain" description="Fe2OG dioxygenase" evidence="11">
    <location>
        <begin position="273"/>
        <end position="427"/>
    </location>
</feature>
<feature type="region of interest" description="Disordered" evidence="8">
    <location>
        <begin position="453"/>
        <end position="492"/>
    </location>
</feature>
<evidence type="ECO:0000313" key="12">
    <source>
        <dbReference type="Proteomes" id="UP000694865"/>
    </source>
</evidence>
<evidence type="ECO:0000256" key="9">
    <source>
        <dbReference type="SAM" id="SignalP"/>
    </source>
</evidence>